<keyword evidence="3" id="KW-1185">Reference proteome</keyword>
<feature type="region of interest" description="Disordered" evidence="1">
    <location>
        <begin position="98"/>
        <end position="121"/>
    </location>
</feature>
<dbReference type="EMBL" id="JACSQC010000001">
    <property type="protein sequence ID" value="MBD8042609.1"/>
    <property type="molecule type" value="Genomic_DNA"/>
</dbReference>
<dbReference type="InterPro" id="IPR044925">
    <property type="entry name" value="His-Me_finger_sf"/>
</dbReference>
<accession>A0ABR8YF45</accession>
<dbReference type="SUPFAM" id="SSF54060">
    <property type="entry name" value="His-Me finger endonucleases"/>
    <property type="match status" value="1"/>
</dbReference>
<proteinExistence type="predicted"/>
<comment type="caution">
    <text evidence="2">The sequence shown here is derived from an EMBL/GenBank/DDBJ whole genome shotgun (WGS) entry which is preliminary data.</text>
</comment>
<evidence type="ECO:0000256" key="1">
    <source>
        <dbReference type="SAM" id="MobiDB-lite"/>
    </source>
</evidence>
<evidence type="ECO:0000313" key="2">
    <source>
        <dbReference type="EMBL" id="MBD8042609.1"/>
    </source>
</evidence>
<evidence type="ECO:0000313" key="3">
    <source>
        <dbReference type="Proteomes" id="UP000652763"/>
    </source>
</evidence>
<dbReference type="InterPro" id="IPR004211">
    <property type="entry name" value="Endonuclease_7"/>
</dbReference>
<reference evidence="2 3" key="1">
    <citation type="submission" date="2020-08" db="EMBL/GenBank/DDBJ databases">
        <title>A Genomic Blueprint of the Chicken Gut Microbiome.</title>
        <authorList>
            <person name="Gilroy R."/>
            <person name="Ravi A."/>
            <person name="Getino M."/>
            <person name="Pursley I."/>
            <person name="Horton D.L."/>
            <person name="Alikhan N.-F."/>
            <person name="Baker D."/>
            <person name="Gharbi K."/>
            <person name="Hall N."/>
            <person name="Watson M."/>
            <person name="Adriaenssens E.M."/>
            <person name="Foster-Nyarko E."/>
            <person name="Jarju S."/>
            <person name="Secka A."/>
            <person name="Antonio M."/>
            <person name="Oren A."/>
            <person name="Chaudhuri R."/>
            <person name="La Ragione R.M."/>
            <person name="Hildebrand F."/>
            <person name="Pallen M.J."/>
        </authorList>
    </citation>
    <scope>NUCLEOTIDE SEQUENCE [LARGE SCALE GENOMIC DNA]</scope>
    <source>
        <strain evidence="2 3">Sa2BUA2</strain>
    </source>
</reference>
<protein>
    <submittedName>
        <fullName evidence="2">Endonuclease VII domain-containing protein</fullName>
    </submittedName>
</protein>
<keyword evidence="2" id="KW-0540">Nuclease</keyword>
<keyword evidence="2" id="KW-0255">Endonuclease</keyword>
<gene>
    <name evidence="2" type="ORF">H9638_02165</name>
</gene>
<dbReference type="GO" id="GO:0004519">
    <property type="term" value="F:endonuclease activity"/>
    <property type="evidence" value="ECO:0007669"/>
    <property type="project" value="UniProtKB-KW"/>
</dbReference>
<dbReference type="Proteomes" id="UP000652763">
    <property type="component" value="Unassembled WGS sequence"/>
</dbReference>
<sequence length="121" mass="13094">MRAFGLSAKQFKEMIASQGNACAICRRAFDGIVNKVCVDHDHACCPGVRTCGECIRGLLCNNCNSSLGWFKDSVEAIVAAIGYLETWNDSRLLIPAHPRGPGEARSTLPRPSERISVVGTE</sequence>
<organism evidence="2 3">
    <name type="scientific">Arthrobacter pullicola</name>
    <dbReference type="NCBI Taxonomy" id="2762224"/>
    <lineage>
        <taxon>Bacteria</taxon>
        <taxon>Bacillati</taxon>
        <taxon>Actinomycetota</taxon>
        <taxon>Actinomycetes</taxon>
        <taxon>Micrococcales</taxon>
        <taxon>Micrococcaceae</taxon>
        <taxon>Arthrobacter</taxon>
    </lineage>
</organism>
<dbReference type="Gene3D" id="3.40.1800.10">
    <property type="entry name" value="His-Me finger endonucleases"/>
    <property type="match status" value="1"/>
</dbReference>
<name>A0ABR8YF45_9MICC</name>
<dbReference type="InterPro" id="IPR038563">
    <property type="entry name" value="Endonuclease_7_sf"/>
</dbReference>
<keyword evidence="2" id="KW-0378">Hydrolase</keyword>
<dbReference type="Pfam" id="PF02945">
    <property type="entry name" value="Endonuclease_7"/>
    <property type="match status" value="1"/>
</dbReference>